<dbReference type="InParanoid" id="J7RVC8"/>
<dbReference type="HOGENOM" id="CLU_937007_0_0_1"/>
<dbReference type="Proteomes" id="UP000006352">
    <property type="component" value="Unassembled WGS sequence"/>
</dbReference>
<dbReference type="EMBL" id="HE796876">
    <property type="protein sequence ID" value="CCL98320.1"/>
    <property type="molecule type" value="Genomic_DNA"/>
</dbReference>
<gene>
    <name evidence="1" type="ORF">FIBRA_00314</name>
</gene>
<evidence type="ECO:0000313" key="2">
    <source>
        <dbReference type="Proteomes" id="UP000006352"/>
    </source>
</evidence>
<sequence>MAAIGFFEDLQLKFFSSSNSTFIDDSNIILPSVPRLGLASCAEPRSSVVRMFPNIEELYLQEIQTISAQSTCWPKLDFTYYSDRPRGTIEMAFGPNGTIDLNPTPPLISHSLATLVEAVEAVSPVVLALTIDMQSVDINFWKDLAVLDPYDPRLVFAFFAGIASLAAVATAQSALISSPTNGAVIASGANFTVQVEEGDYPENLNQVGIVLGLASCQQVDCNAYNASQEVGDLLYLGPFNPQFGSGGPPSGAPFENFSVQVPAGTSGAYALSLTQLELVGASHMRVYEVSNIVVEIQ</sequence>
<name>J7RVC8_9APHY</name>
<protein>
    <submittedName>
        <fullName evidence="1">Uncharacterized protein</fullName>
    </submittedName>
</protein>
<reference evidence="1 2" key="1">
    <citation type="journal article" date="2012" name="Appl. Environ. Microbiol.">
        <title>Short-read sequencing for genomic analysis of the brown rot fungus Fibroporia radiculosa.</title>
        <authorList>
            <person name="Tang J.D."/>
            <person name="Perkins A.D."/>
            <person name="Sonstegard T.S."/>
            <person name="Schroeder S.G."/>
            <person name="Burgess S.C."/>
            <person name="Diehl S.V."/>
        </authorList>
    </citation>
    <scope>NUCLEOTIDE SEQUENCE [LARGE SCALE GENOMIC DNA]</scope>
    <source>
        <strain evidence="1 2">TFFH 294</strain>
    </source>
</reference>
<organism evidence="1 2">
    <name type="scientific">Fibroporia radiculosa</name>
    <dbReference type="NCBI Taxonomy" id="599839"/>
    <lineage>
        <taxon>Eukaryota</taxon>
        <taxon>Fungi</taxon>
        <taxon>Dikarya</taxon>
        <taxon>Basidiomycota</taxon>
        <taxon>Agaricomycotina</taxon>
        <taxon>Agaricomycetes</taxon>
        <taxon>Polyporales</taxon>
        <taxon>Fibroporiaceae</taxon>
        <taxon>Fibroporia</taxon>
    </lineage>
</organism>
<evidence type="ECO:0000313" key="1">
    <source>
        <dbReference type="EMBL" id="CCL98320.1"/>
    </source>
</evidence>
<dbReference type="GeneID" id="24093231"/>
<dbReference type="AlphaFoldDB" id="J7RVC8"/>
<keyword evidence="2" id="KW-1185">Reference proteome</keyword>
<dbReference type="OrthoDB" id="2841294at2759"/>
<dbReference type="InterPro" id="IPR045469">
    <property type="entry name" value="Nis1"/>
</dbReference>
<dbReference type="RefSeq" id="XP_012177603.1">
    <property type="nucleotide sequence ID" value="XM_012322213.1"/>
</dbReference>
<proteinExistence type="predicted"/>
<dbReference type="Pfam" id="PF19271">
    <property type="entry name" value="Nis1"/>
    <property type="match status" value="1"/>
</dbReference>
<accession>J7RVC8</accession>